<sequence>MRRRHCGCERLCLHPPPAAHFHLVRPARPTCHHLPVVAERSFPRHTSPRLSFCPPFPVPPLAHAFDFPPLFFPLTMGFVAAAAALLASTAVAAGSAATPAAAQALSLGNAGRANAVDVSAARRPARRSRLVGGRVVSDKDAKTGAVFFTKFFTPDGNGYYCGGSLVGPGHVLTRAGCGVEVGDLLRVGGADLFSGLEVKVAAVTAHPKYAALGDLYDVAVVSIAEPPSEETYLAAGVVPVRMNGWRWTEEAGSPRPTDFLVAGFGAVSADAAAAGSLSLKVGTQPLTPWATCKAFTDQVPIPVAAAAQVCTNVEKSASVTLCERDMGGPLFKVYKYEGANVYQLFGVASYWLQEAGGLTCVKGLPNVYTRVEAVREWVWSVMYGWQY</sequence>
<reference evidence="1" key="1">
    <citation type="submission" date="2019-11" db="EMBL/GenBank/DDBJ databases">
        <title>Nori genome reveals adaptations in red seaweeds to the harsh intertidal environment.</title>
        <authorList>
            <person name="Wang D."/>
            <person name="Mao Y."/>
        </authorList>
    </citation>
    <scope>NUCLEOTIDE SEQUENCE</scope>
    <source>
        <tissue evidence="1">Gametophyte</tissue>
    </source>
</reference>
<proteinExistence type="predicted"/>
<protein>
    <submittedName>
        <fullName evidence="1">Uncharacterized protein</fullName>
    </submittedName>
</protein>
<gene>
    <name evidence="1" type="ORF">I4F81_007641</name>
</gene>
<dbReference type="Proteomes" id="UP000798662">
    <property type="component" value="Chromosome 2"/>
</dbReference>
<organism evidence="1 2">
    <name type="scientific">Pyropia yezoensis</name>
    <name type="common">Susabi-nori</name>
    <name type="synonym">Porphyra yezoensis</name>
    <dbReference type="NCBI Taxonomy" id="2788"/>
    <lineage>
        <taxon>Eukaryota</taxon>
        <taxon>Rhodophyta</taxon>
        <taxon>Bangiophyceae</taxon>
        <taxon>Bangiales</taxon>
        <taxon>Bangiaceae</taxon>
        <taxon>Pyropia</taxon>
    </lineage>
</organism>
<name>A0ACC3C562_PYRYE</name>
<comment type="caution">
    <text evidence="1">The sequence shown here is derived from an EMBL/GenBank/DDBJ whole genome shotgun (WGS) entry which is preliminary data.</text>
</comment>
<accession>A0ACC3C562</accession>
<keyword evidence="2" id="KW-1185">Reference proteome</keyword>
<evidence type="ECO:0000313" key="2">
    <source>
        <dbReference type="Proteomes" id="UP000798662"/>
    </source>
</evidence>
<dbReference type="EMBL" id="CM020619">
    <property type="protein sequence ID" value="KAK1865106.1"/>
    <property type="molecule type" value="Genomic_DNA"/>
</dbReference>
<evidence type="ECO:0000313" key="1">
    <source>
        <dbReference type="EMBL" id="KAK1865106.1"/>
    </source>
</evidence>